<dbReference type="AlphaFoldDB" id="A0A1L9S6K6"/>
<dbReference type="OrthoDB" id="20872at2759"/>
<dbReference type="STRING" id="1073090.A0A1L9S6K6"/>
<organism evidence="3 4">
    <name type="scientific">Penicilliopsis zonata CBS 506.65</name>
    <dbReference type="NCBI Taxonomy" id="1073090"/>
    <lineage>
        <taxon>Eukaryota</taxon>
        <taxon>Fungi</taxon>
        <taxon>Dikarya</taxon>
        <taxon>Ascomycota</taxon>
        <taxon>Pezizomycotina</taxon>
        <taxon>Eurotiomycetes</taxon>
        <taxon>Eurotiomycetidae</taxon>
        <taxon>Eurotiales</taxon>
        <taxon>Aspergillaceae</taxon>
        <taxon>Penicilliopsis</taxon>
    </lineage>
</organism>
<protein>
    <submittedName>
        <fullName evidence="3">Uncharacterized protein</fullName>
    </submittedName>
</protein>
<proteinExistence type="predicted"/>
<evidence type="ECO:0000256" key="2">
    <source>
        <dbReference type="ARBA" id="ARBA00023043"/>
    </source>
</evidence>
<keyword evidence="2" id="KW-0040">ANK repeat</keyword>
<accession>A0A1L9S6K6</accession>
<sequence>MSGYVLAQPGPKHPLWPAVRRPECLRLLLERGADTHKAPGIMEQATSTNNRDAVRLLLQAGVDPDSKKDGTYTPLCSAIRDNRPELFTMLLAHGADPNLRALELPAWKCITHPD</sequence>
<dbReference type="InterPro" id="IPR036770">
    <property type="entry name" value="Ankyrin_rpt-contain_sf"/>
</dbReference>
<dbReference type="Gene3D" id="1.25.40.20">
    <property type="entry name" value="Ankyrin repeat-containing domain"/>
    <property type="match status" value="1"/>
</dbReference>
<keyword evidence="4" id="KW-1185">Reference proteome</keyword>
<dbReference type="InterPro" id="IPR002110">
    <property type="entry name" value="Ankyrin_rpt"/>
</dbReference>
<gene>
    <name evidence="3" type="ORF">ASPZODRAFT_20076</name>
</gene>
<dbReference type="GeneID" id="34613986"/>
<evidence type="ECO:0000313" key="3">
    <source>
        <dbReference type="EMBL" id="OJJ42799.1"/>
    </source>
</evidence>
<evidence type="ECO:0000256" key="1">
    <source>
        <dbReference type="ARBA" id="ARBA00022737"/>
    </source>
</evidence>
<dbReference type="PANTHER" id="PTHR24189">
    <property type="entry name" value="MYOTROPHIN"/>
    <property type="match status" value="1"/>
</dbReference>
<dbReference type="Pfam" id="PF12796">
    <property type="entry name" value="Ank_2"/>
    <property type="match status" value="1"/>
</dbReference>
<name>A0A1L9S6K6_9EURO</name>
<keyword evidence="1" id="KW-0677">Repeat</keyword>
<evidence type="ECO:0000313" key="4">
    <source>
        <dbReference type="Proteomes" id="UP000184188"/>
    </source>
</evidence>
<dbReference type="SUPFAM" id="SSF48403">
    <property type="entry name" value="Ankyrin repeat"/>
    <property type="match status" value="1"/>
</dbReference>
<dbReference type="Proteomes" id="UP000184188">
    <property type="component" value="Unassembled WGS sequence"/>
</dbReference>
<dbReference type="PANTHER" id="PTHR24189:SF50">
    <property type="entry name" value="ANKYRIN REPEAT AND SOCS BOX PROTEIN 2"/>
    <property type="match status" value="1"/>
</dbReference>
<dbReference type="VEuPathDB" id="FungiDB:ASPZODRAFT_20076"/>
<dbReference type="RefSeq" id="XP_022577309.1">
    <property type="nucleotide sequence ID" value="XM_022727522.1"/>
</dbReference>
<dbReference type="EMBL" id="KV878356">
    <property type="protein sequence ID" value="OJJ42799.1"/>
    <property type="molecule type" value="Genomic_DNA"/>
</dbReference>
<reference evidence="4" key="1">
    <citation type="journal article" date="2017" name="Genome Biol.">
        <title>Comparative genomics reveals high biological diversity and specific adaptations in the industrially and medically important fungal genus Aspergillus.</title>
        <authorList>
            <person name="de Vries R.P."/>
            <person name="Riley R."/>
            <person name="Wiebenga A."/>
            <person name="Aguilar-Osorio G."/>
            <person name="Amillis S."/>
            <person name="Uchima C.A."/>
            <person name="Anderluh G."/>
            <person name="Asadollahi M."/>
            <person name="Askin M."/>
            <person name="Barry K."/>
            <person name="Battaglia E."/>
            <person name="Bayram O."/>
            <person name="Benocci T."/>
            <person name="Braus-Stromeyer S.A."/>
            <person name="Caldana C."/>
            <person name="Canovas D."/>
            <person name="Cerqueira G.C."/>
            <person name="Chen F."/>
            <person name="Chen W."/>
            <person name="Choi C."/>
            <person name="Clum A."/>
            <person name="Dos Santos R.A."/>
            <person name="Damasio A.R."/>
            <person name="Diallinas G."/>
            <person name="Emri T."/>
            <person name="Fekete E."/>
            <person name="Flipphi M."/>
            <person name="Freyberg S."/>
            <person name="Gallo A."/>
            <person name="Gournas C."/>
            <person name="Habgood R."/>
            <person name="Hainaut M."/>
            <person name="Harispe M.L."/>
            <person name="Henrissat B."/>
            <person name="Hilden K.S."/>
            <person name="Hope R."/>
            <person name="Hossain A."/>
            <person name="Karabika E."/>
            <person name="Karaffa L."/>
            <person name="Karanyi Z."/>
            <person name="Krasevec N."/>
            <person name="Kuo A."/>
            <person name="Kusch H."/>
            <person name="LaButti K."/>
            <person name="Lagendijk E.L."/>
            <person name="Lapidus A."/>
            <person name="Levasseur A."/>
            <person name="Lindquist E."/>
            <person name="Lipzen A."/>
            <person name="Logrieco A.F."/>
            <person name="MacCabe A."/>
            <person name="Maekelae M.R."/>
            <person name="Malavazi I."/>
            <person name="Melin P."/>
            <person name="Meyer V."/>
            <person name="Mielnichuk N."/>
            <person name="Miskei M."/>
            <person name="Molnar A.P."/>
            <person name="Mule G."/>
            <person name="Ngan C.Y."/>
            <person name="Orejas M."/>
            <person name="Orosz E."/>
            <person name="Ouedraogo J.P."/>
            <person name="Overkamp K.M."/>
            <person name="Park H.-S."/>
            <person name="Perrone G."/>
            <person name="Piumi F."/>
            <person name="Punt P.J."/>
            <person name="Ram A.F."/>
            <person name="Ramon A."/>
            <person name="Rauscher S."/>
            <person name="Record E."/>
            <person name="Riano-Pachon D.M."/>
            <person name="Robert V."/>
            <person name="Roehrig J."/>
            <person name="Ruller R."/>
            <person name="Salamov A."/>
            <person name="Salih N.S."/>
            <person name="Samson R.A."/>
            <person name="Sandor E."/>
            <person name="Sanguinetti M."/>
            <person name="Schuetze T."/>
            <person name="Sepcic K."/>
            <person name="Shelest E."/>
            <person name="Sherlock G."/>
            <person name="Sophianopoulou V."/>
            <person name="Squina F.M."/>
            <person name="Sun H."/>
            <person name="Susca A."/>
            <person name="Todd R.B."/>
            <person name="Tsang A."/>
            <person name="Unkles S.E."/>
            <person name="van de Wiele N."/>
            <person name="van Rossen-Uffink D."/>
            <person name="Oliveira J.V."/>
            <person name="Vesth T.C."/>
            <person name="Visser J."/>
            <person name="Yu J.-H."/>
            <person name="Zhou M."/>
            <person name="Andersen M.R."/>
            <person name="Archer D.B."/>
            <person name="Baker S.E."/>
            <person name="Benoit I."/>
            <person name="Brakhage A.A."/>
            <person name="Braus G.H."/>
            <person name="Fischer R."/>
            <person name="Frisvad J.C."/>
            <person name="Goldman G.H."/>
            <person name="Houbraken J."/>
            <person name="Oakley B."/>
            <person name="Pocsi I."/>
            <person name="Scazzocchio C."/>
            <person name="Seiboth B."/>
            <person name="vanKuyk P.A."/>
            <person name="Wortman J."/>
            <person name="Dyer P.S."/>
            <person name="Grigoriev I.V."/>
        </authorList>
    </citation>
    <scope>NUCLEOTIDE SEQUENCE [LARGE SCALE GENOMIC DNA]</scope>
    <source>
        <strain evidence="4">CBS 506.65</strain>
    </source>
</reference>
<dbReference type="InterPro" id="IPR050745">
    <property type="entry name" value="Multifunctional_regulatory"/>
</dbReference>